<sequence length="210" mass="22895">MKSTIYISLFMVVFLLLSTTGFGQRKFALSATVAPSYTRGSTALNLSRGDDLFRSSSTVILNSDVAVTGYWAGLNGTYSFTPKWSASAGLWFSHSLSKAGNVRVRSHEFSIPVLINYRVLKHKISPYISAGLSYNFDAATRISISDYSIVETKSPITATVSPTLAAGVIFDLSPQISLIAQPTAIFFSAPENLTVSDYLLGFQAQFMFRL</sequence>
<dbReference type="AlphaFoldDB" id="A0A3D8YHK1"/>
<accession>A0A3D8YHK1</accession>
<dbReference type="RefSeq" id="WP_115828909.1">
    <property type="nucleotide sequence ID" value="NZ_QNUL01000001.1"/>
</dbReference>
<dbReference type="Proteomes" id="UP000256373">
    <property type="component" value="Unassembled WGS sequence"/>
</dbReference>
<keyword evidence="2" id="KW-1185">Reference proteome</keyword>
<dbReference type="EMBL" id="QNUL01000001">
    <property type="protein sequence ID" value="REA64303.1"/>
    <property type="molecule type" value="Genomic_DNA"/>
</dbReference>
<evidence type="ECO:0000313" key="1">
    <source>
        <dbReference type="EMBL" id="REA64303.1"/>
    </source>
</evidence>
<proteinExistence type="predicted"/>
<evidence type="ECO:0000313" key="2">
    <source>
        <dbReference type="Proteomes" id="UP000256373"/>
    </source>
</evidence>
<comment type="caution">
    <text evidence="1">The sequence shown here is derived from an EMBL/GenBank/DDBJ whole genome shotgun (WGS) entry which is preliminary data.</text>
</comment>
<name>A0A3D8YHK1_9BACT</name>
<dbReference type="InterPro" id="IPR011250">
    <property type="entry name" value="OMP/PagP_B-barrel"/>
</dbReference>
<organism evidence="1 2">
    <name type="scientific">Dyadobacter luteus</name>
    <dbReference type="NCBI Taxonomy" id="2259619"/>
    <lineage>
        <taxon>Bacteria</taxon>
        <taxon>Pseudomonadati</taxon>
        <taxon>Bacteroidota</taxon>
        <taxon>Cytophagia</taxon>
        <taxon>Cytophagales</taxon>
        <taxon>Spirosomataceae</taxon>
        <taxon>Dyadobacter</taxon>
    </lineage>
</organism>
<dbReference type="Gene3D" id="2.40.160.20">
    <property type="match status" value="1"/>
</dbReference>
<protein>
    <submittedName>
        <fullName evidence="1">Uncharacterized protein</fullName>
    </submittedName>
</protein>
<dbReference type="OrthoDB" id="947825at2"/>
<gene>
    <name evidence="1" type="ORF">DSL64_01780</name>
</gene>
<dbReference type="SUPFAM" id="SSF56925">
    <property type="entry name" value="OMPA-like"/>
    <property type="match status" value="1"/>
</dbReference>
<reference evidence="1 2" key="1">
    <citation type="submission" date="2018-07" db="EMBL/GenBank/DDBJ databases">
        <title>Dyadobacter roseus sp. nov., isolated from rose rhizosphere soil.</title>
        <authorList>
            <person name="Chen L."/>
        </authorList>
    </citation>
    <scope>NUCLEOTIDE SEQUENCE [LARGE SCALE GENOMIC DNA]</scope>
    <source>
        <strain evidence="1 2">RS19</strain>
    </source>
</reference>